<name>A0A1I0BCR8_9PROT</name>
<keyword evidence="2" id="KW-1185">Reference proteome</keyword>
<sequence length="144" mass="17003">MKTRTVTPVNIVLTMLLGLILAIPAAVEAGRGHHRFGHTHHHHHYYNYGHGHSHKHHRHYKKRHYKRHHYNRHNPYYGGGYNRIYSPPQQYYNRPYYNQPYYNTRPGYNYGPNVISYPPAAGYAYPPQVMLGVNTGNASFMLRY</sequence>
<evidence type="ECO:0000313" key="2">
    <source>
        <dbReference type="Proteomes" id="UP000199345"/>
    </source>
</evidence>
<accession>A0A1I0BCR8</accession>
<proteinExistence type="predicted"/>
<dbReference type="Proteomes" id="UP000199345">
    <property type="component" value="Unassembled WGS sequence"/>
</dbReference>
<evidence type="ECO:0000313" key="1">
    <source>
        <dbReference type="EMBL" id="SET03929.1"/>
    </source>
</evidence>
<dbReference type="EMBL" id="FOIA01000010">
    <property type="protein sequence ID" value="SET03929.1"/>
    <property type="molecule type" value="Genomic_DNA"/>
</dbReference>
<dbReference type="RefSeq" id="WP_090657659.1">
    <property type="nucleotide sequence ID" value="NZ_FOIA01000010.1"/>
</dbReference>
<organism evidence="1 2">
    <name type="scientific">Nitrosomonas marina</name>
    <dbReference type="NCBI Taxonomy" id="917"/>
    <lineage>
        <taxon>Bacteria</taxon>
        <taxon>Pseudomonadati</taxon>
        <taxon>Pseudomonadota</taxon>
        <taxon>Betaproteobacteria</taxon>
        <taxon>Nitrosomonadales</taxon>
        <taxon>Nitrosomonadaceae</taxon>
        <taxon>Nitrosomonas</taxon>
    </lineage>
</organism>
<reference evidence="2" key="1">
    <citation type="submission" date="2016-10" db="EMBL/GenBank/DDBJ databases">
        <authorList>
            <person name="Varghese N."/>
            <person name="Submissions S."/>
        </authorList>
    </citation>
    <scope>NUCLEOTIDE SEQUENCE [LARGE SCALE GENOMIC DNA]</scope>
    <source>
        <strain evidence="2">Nm71</strain>
    </source>
</reference>
<dbReference type="AlphaFoldDB" id="A0A1I0BCR8"/>
<gene>
    <name evidence="1" type="ORF">SAMN05216326_11018</name>
</gene>
<protein>
    <submittedName>
        <fullName evidence="1">Uncharacterized protein</fullName>
    </submittedName>
</protein>